<reference evidence="1" key="1">
    <citation type="journal article" date="2021" name="Front. Microbiol.">
        <title>Comprehensive Comparative Genomics and Phenotyping of Methylobacterium Species.</title>
        <authorList>
            <person name="Alessa O."/>
            <person name="Ogura Y."/>
            <person name="Fujitani Y."/>
            <person name="Takami H."/>
            <person name="Hayashi T."/>
            <person name="Sahin N."/>
            <person name="Tani A."/>
        </authorList>
    </citation>
    <scope>NUCLEOTIDE SEQUENCE</scope>
    <source>
        <strain evidence="1">NBRC 15689</strain>
    </source>
</reference>
<keyword evidence="2" id="KW-1185">Reference proteome</keyword>
<organism evidence="1 2">
    <name type="scientific">Methylobacterium organophilum</name>
    <dbReference type="NCBI Taxonomy" id="410"/>
    <lineage>
        <taxon>Bacteria</taxon>
        <taxon>Pseudomonadati</taxon>
        <taxon>Pseudomonadota</taxon>
        <taxon>Alphaproteobacteria</taxon>
        <taxon>Hyphomicrobiales</taxon>
        <taxon>Methylobacteriaceae</taxon>
        <taxon>Methylobacterium</taxon>
    </lineage>
</organism>
<dbReference type="Proteomes" id="UP001055156">
    <property type="component" value="Unassembled WGS sequence"/>
</dbReference>
<evidence type="ECO:0008006" key="3">
    <source>
        <dbReference type="Google" id="ProtNLM"/>
    </source>
</evidence>
<dbReference type="Gene3D" id="3.30.450.20">
    <property type="entry name" value="PAS domain"/>
    <property type="match status" value="1"/>
</dbReference>
<evidence type="ECO:0000313" key="1">
    <source>
        <dbReference type="EMBL" id="GJE27335.1"/>
    </source>
</evidence>
<proteinExistence type="predicted"/>
<dbReference type="SUPFAM" id="SSF55785">
    <property type="entry name" value="PYP-like sensor domain (PAS domain)"/>
    <property type="match status" value="1"/>
</dbReference>
<dbReference type="InterPro" id="IPR035965">
    <property type="entry name" value="PAS-like_dom_sf"/>
</dbReference>
<dbReference type="EMBL" id="BPQV01000005">
    <property type="protein sequence ID" value="GJE27335.1"/>
    <property type="molecule type" value="Genomic_DNA"/>
</dbReference>
<sequence length="181" mass="19776">MSALHPDLEDALARSACLGPWSHQAACDRFAAAQALTRLLGLEEDATAGVPLAAFLARIEEGTRVESVLLAARQGREPFEVEFRTRGGPEGRRWLRLMGRGEHDRATGLAFDLTEERMVRGSAAREAQRRVNRLADHVVAMKGLVEGLPNPPLARLVDAVALEIGFELARRLQPPEGSQSH</sequence>
<reference evidence="1" key="2">
    <citation type="submission" date="2021-08" db="EMBL/GenBank/DDBJ databases">
        <authorList>
            <person name="Tani A."/>
            <person name="Ola A."/>
            <person name="Ogura Y."/>
            <person name="Katsura K."/>
            <person name="Hayashi T."/>
        </authorList>
    </citation>
    <scope>NUCLEOTIDE SEQUENCE</scope>
    <source>
        <strain evidence="1">NBRC 15689</strain>
    </source>
</reference>
<evidence type="ECO:0000313" key="2">
    <source>
        <dbReference type="Proteomes" id="UP001055156"/>
    </source>
</evidence>
<dbReference type="RefSeq" id="WP_238311175.1">
    <property type="nucleotide sequence ID" value="NZ_BPQV01000005.1"/>
</dbReference>
<gene>
    <name evidence="1" type="ORF">LKMONMHP_2193</name>
</gene>
<protein>
    <recommendedName>
        <fullName evidence="3">PAS domain-containing protein</fullName>
    </recommendedName>
</protein>
<comment type="caution">
    <text evidence="1">The sequence shown here is derived from an EMBL/GenBank/DDBJ whole genome shotgun (WGS) entry which is preliminary data.</text>
</comment>
<accession>A0ABQ4T8Y8</accession>
<name>A0ABQ4T8Y8_METOR</name>